<name>A0AAV4QZZ3_9ARAC</name>
<dbReference type="AlphaFoldDB" id="A0AAV4QZZ3"/>
<organism evidence="1 2">
    <name type="scientific">Caerostris darwini</name>
    <dbReference type="NCBI Taxonomy" id="1538125"/>
    <lineage>
        <taxon>Eukaryota</taxon>
        <taxon>Metazoa</taxon>
        <taxon>Ecdysozoa</taxon>
        <taxon>Arthropoda</taxon>
        <taxon>Chelicerata</taxon>
        <taxon>Arachnida</taxon>
        <taxon>Araneae</taxon>
        <taxon>Araneomorphae</taxon>
        <taxon>Entelegynae</taxon>
        <taxon>Araneoidea</taxon>
        <taxon>Araneidae</taxon>
        <taxon>Caerostris</taxon>
    </lineage>
</organism>
<protein>
    <submittedName>
        <fullName evidence="1">Uncharacterized protein</fullName>
    </submittedName>
</protein>
<keyword evidence="2" id="KW-1185">Reference proteome</keyword>
<proteinExistence type="predicted"/>
<evidence type="ECO:0000313" key="2">
    <source>
        <dbReference type="Proteomes" id="UP001054837"/>
    </source>
</evidence>
<gene>
    <name evidence="1" type="ORF">CDAR_199921</name>
</gene>
<dbReference type="EMBL" id="BPLQ01005269">
    <property type="protein sequence ID" value="GIY13670.1"/>
    <property type="molecule type" value="Genomic_DNA"/>
</dbReference>
<dbReference type="Proteomes" id="UP001054837">
    <property type="component" value="Unassembled WGS sequence"/>
</dbReference>
<reference evidence="1 2" key="1">
    <citation type="submission" date="2021-06" db="EMBL/GenBank/DDBJ databases">
        <title>Caerostris darwini draft genome.</title>
        <authorList>
            <person name="Kono N."/>
            <person name="Arakawa K."/>
        </authorList>
    </citation>
    <scope>NUCLEOTIDE SEQUENCE [LARGE SCALE GENOMIC DNA]</scope>
</reference>
<sequence>MVLARKDDLSLSPTRFLSVSSALLPAPYLRGLPTALPQPAVANSALSSSIFPNSSSPPRKPYHHSNYSEKEQNLGHVMESACRFYKISNELKCVA</sequence>
<accession>A0AAV4QZZ3</accession>
<evidence type="ECO:0000313" key="1">
    <source>
        <dbReference type="EMBL" id="GIY13670.1"/>
    </source>
</evidence>
<comment type="caution">
    <text evidence="1">The sequence shown here is derived from an EMBL/GenBank/DDBJ whole genome shotgun (WGS) entry which is preliminary data.</text>
</comment>